<feature type="compositionally biased region" description="Acidic residues" evidence="1">
    <location>
        <begin position="1453"/>
        <end position="1467"/>
    </location>
</feature>
<evidence type="ECO:0000256" key="1">
    <source>
        <dbReference type="SAM" id="MobiDB-lite"/>
    </source>
</evidence>
<feature type="region of interest" description="Disordered" evidence="1">
    <location>
        <begin position="1"/>
        <end position="33"/>
    </location>
</feature>
<feature type="compositionally biased region" description="Polar residues" evidence="1">
    <location>
        <begin position="905"/>
        <end position="916"/>
    </location>
</feature>
<dbReference type="Proteomes" id="UP001497453">
    <property type="component" value="Chromosome 9"/>
</dbReference>
<keyword evidence="3" id="KW-1185">Reference proteome</keyword>
<feature type="compositionally biased region" description="Low complexity" evidence="1">
    <location>
        <begin position="1160"/>
        <end position="1170"/>
    </location>
</feature>
<feature type="compositionally biased region" description="Polar residues" evidence="1">
    <location>
        <begin position="1069"/>
        <end position="1099"/>
    </location>
</feature>
<dbReference type="PANTHER" id="PTHR28630:SF3">
    <property type="entry name" value="PEROXIREDOXIN-LIKE 2C"/>
    <property type="match status" value="1"/>
</dbReference>
<dbReference type="PANTHER" id="PTHR28630">
    <property type="match status" value="1"/>
</dbReference>
<dbReference type="SUPFAM" id="SSF52833">
    <property type="entry name" value="Thioredoxin-like"/>
    <property type="match status" value="1"/>
</dbReference>
<feature type="region of interest" description="Disordered" evidence="1">
    <location>
        <begin position="1496"/>
        <end position="1521"/>
    </location>
</feature>
<accession>A0ABP1EA86</accession>
<feature type="compositionally biased region" description="Basic residues" evidence="1">
    <location>
        <begin position="1185"/>
        <end position="1194"/>
    </location>
</feature>
<gene>
    <name evidence="2" type="ORF">GFSPODELE1_LOCUS10967</name>
</gene>
<feature type="compositionally biased region" description="Low complexity" evidence="1">
    <location>
        <begin position="894"/>
        <end position="904"/>
    </location>
</feature>
<feature type="compositionally biased region" description="Polar residues" evidence="1">
    <location>
        <begin position="197"/>
        <end position="258"/>
    </location>
</feature>
<organism evidence="2 3">
    <name type="scientific">Somion occarium</name>
    <dbReference type="NCBI Taxonomy" id="3059160"/>
    <lineage>
        <taxon>Eukaryota</taxon>
        <taxon>Fungi</taxon>
        <taxon>Dikarya</taxon>
        <taxon>Basidiomycota</taxon>
        <taxon>Agaricomycotina</taxon>
        <taxon>Agaricomycetes</taxon>
        <taxon>Polyporales</taxon>
        <taxon>Cerrenaceae</taxon>
        <taxon>Somion</taxon>
    </lineage>
</organism>
<evidence type="ECO:0000313" key="3">
    <source>
        <dbReference type="Proteomes" id="UP001497453"/>
    </source>
</evidence>
<dbReference type="InterPro" id="IPR036249">
    <property type="entry name" value="Thioredoxin-like_sf"/>
</dbReference>
<feature type="region of interest" description="Disordered" evidence="1">
    <location>
        <begin position="285"/>
        <end position="368"/>
    </location>
</feature>
<reference evidence="3" key="1">
    <citation type="submission" date="2024-04" db="EMBL/GenBank/DDBJ databases">
        <authorList>
            <person name="Shaw F."/>
            <person name="Minotto A."/>
        </authorList>
    </citation>
    <scope>NUCLEOTIDE SEQUENCE [LARGE SCALE GENOMIC DNA]</scope>
</reference>
<feature type="compositionally biased region" description="Polar residues" evidence="1">
    <location>
        <begin position="1"/>
        <end position="10"/>
    </location>
</feature>
<feature type="region of interest" description="Disordered" evidence="1">
    <location>
        <begin position="698"/>
        <end position="1205"/>
    </location>
</feature>
<feature type="region of interest" description="Disordered" evidence="1">
    <location>
        <begin position="1549"/>
        <end position="1570"/>
    </location>
</feature>
<dbReference type="EMBL" id="OZ037952">
    <property type="protein sequence ID" value="CAL1716928.1"/>
    <property type="molecule type" value="Genomic_DNA"/>
</dbReference>
<feature type="region of interest" description="Disordered" evidence="1">
    <location>
        <begin position="407"/>
        <end position="506"/>
    </location>
</feature>
<name>A0ABP1EA86_9APHY</name>
<feature type="compositionally biased region" description="Basic and acidic residues" evidence="1">
    <location>
        <begin position="1443"/>
        <end position="1452"/>
    </location>
</feature>
<protein>
    <submittedName>
        <fullName evidence="2">Uncharacterized protein</fullName>
    </submittedName>
</protein>
<feature type="compositionally biased region" description="Polar residues" evidence="1">
    <location>
        <begin position="974"/>
        <end position="991"/>
    </location>
</feature>
<dbReference type="InterPro" id="IPR032801">
    <property type="entry name" value="PXL2A/B/C"/>
</dbReference>
<evidence type="ECO:0000313" key="2">
    <source>
        <dbReference type="EMBL" id="CAL1716928.1"/>
    </source>
</evidence>
<proteinExistence type="predicted"/>
<feature type="compositionally biased region" description="Polar residues" evidence="1">
    <location>
        <begin position="288"/>
        <end position="303"/>
    </location>
</feature>
<sequence>MPSSTYNSTYAHRHHTGTPEHQSQARVKRKPPPAFLYSAKYPLPDPTDPFVPLAVLRERAHSSTTALVTPPDEPFTTNPAIHQSTTVKNALENSASKLITRPWHHLTGGYLSDATKPSRPPRSKIRPGRDSVSYFSDVDVTPDVHQNHRHSQSHQNAGATTTPAKPTEAKANPRLRHPQGTPAHHRDSQYHYRRRSQSVMVVSPTSGVSNAPPLSSANTNASINVNATNTPARSVPQMQASRSQDPVSSLQAGSSRQYTYGDRQSHGYMYDYHDDLGEFHGRRRRLTSKQSSRTGTESISSLQSHHPTPPMTPDDTASTMSTNPPRKNSLAGRRSESGSPPMILRDVPHQKSQTKVVAPATQPKSGVALPPSAFVAQKEPERKQLAQVGDTPASIHSSDFTLLLPPSAPKTLPHAPISRSQTHLRPSTATGPHTHAQAHAPTYAPTTRHAESEPEIMPSSENGRRTRNTSFDSLKRRLRKPNVAPTGVRGKKISNPSPVTPARKPSFASDSSVLIAHGTEGRTLLNPTSTGAQAVEPSSKLMIPKPKKSLSTVNLNLKPLPNVSVGPATSPTDMAGTAALGLGTMNALDAREDENRARSEDLLLHNVPKPQPVTDPRVVKRPAQPTVVQHTQPPTRRVPVSAPQSIISHIAPAVVERIDYESDSEDMGTYTAMIALRELLTPVSSQYPWVDDPRRSNFFASPSHPPSPVPSERSIQQASPAPSSPSRPTHVRPVPKQPGLQRTPALHRRSESPIERNSPSNVSAVGAMATTRPLLVPRKNDVSEQPLRPESPVHKKLPRQRSHSPLQRPSAPEPIEPPISAHRVPLPHCKDSPKQRSSPIPHRSDSPVHHRAQIIVSPNRAPSPVKRRSSPVQKRSESPVLHRQPPTRKRSESPVQQRQVPQRQMASHTRSVSPVQRQLPGQRRTESPVRPPPQVRRRPDSPAEQEYMSPTPPRAQSPEPLYTLSPDPPRSETPDPTYTMSLASHALTSESPYGGSAIRSISPPPRAMSPITSVQESSEHGSSRARSSTPSSQKARCTPEARPLPKMDNSCVQESEAEEAEGYLPVAQIRSQPSSASKQTTSSQGTSRKHSTQVPSAQNHQRKRARSPTPASTSAPVRARNNPMAIVSPKQMQALPREPSGSEPYSPPVRRQRTAPPTPALALASPTLTTRSHGLLSSHSDPHSRTTRSTRHRRDTPPSTMPFSEDAIVTREQLARASSLVVVAQNGLRVPFGDLFKEKKTIVIFIRHFWCAMCQDYMYSISKNVDPGALRRADVELVIIGNGSPGMIKSYRNIFRTPFSLYTDPTMHLYSALGMTLRSNDPGLESERGSYVRHGLVGGIAMVVRNALRVGMPIWEKGGEVMQLGGEFVFGPGMSCSYSHRMKNTRSHSAITDVLAAADVQTYYAHIRGGTSRSMLPIHDEEEWMRDRRRSLARLRNKKKMRREGAHPRYDADDLAFESDDESDETQSGELLFPTEATWGDGTNRPPAEEVIVDPEERHRTHKHRRARGGHGGFVVSNPDPEPDYLGRMLNEDIWPSDRAKLFAMYPQQVKPAQRNEDQDAYTPTHEVLS</sequence>
<feature type="compositionally biased region" description="Polar residues" evidence="1">
    <location>
        <begin position="418"/>
        <end position="431"/>
    </location>
</feature>
<dbReference type="Pfam" id="PF13911">
    <property type="entry name" value="AhpC-TSA_2"/>
    <property type="match status" value="1"/>
</dbReference>
<feature type="compositionally biased region" description="Low complexity" evidence="1">
    <location>
        <begin position="153"/>
        <end position="170"/>
    </location>
</feature>
<feature type="compositionally biased region" description="Low complexity" evidence="1">
    <location>
        <begin position="710"/>
        <end position="728"/>
    </location>
</feature>
<dbReference type="Gene3D" id="3.40.30.10">
    <property type="entry name" value="Glutaredoxin"/>
    <property type="match status" value="1"/>
</dbReference>
<feature type="region of interest" description="Disordered" evidence="1">
    <location>
        <begin position="107"/>
        <end position="262"/>
    </location>
</feature>
<feature type="region of interest" description="Disordered" evidence="1">
    <location>
        <begin position="1438"/>
        <end position="1469"/>
    </location>
</feature>
<dbReference type="CDD" id="cd02970">
    <property type="entry name" value="PRX_like2"/>
    <property type="match status" value="1"/>
</dbReference>
<feature type="compositionally biased region" description="Basic residues" evidence="1">
    <location>
        <begin position="1500"/>
        <end position="1509"/>
    </location>
</feature>